<name>A0A091AW30_9GAMM</name>
<dbReference type="InterPro" id="IPR029045">
    <property type="entry name" value="ClpP/crotonase-like_dom_sf"/>
</dbReference>
<dbReference type="PATRIC" id="fig|1121015.4.peg.1356"/>
<dbReference type="RefSeq" id="WP_022968333.1">
    <property type="nucleotide sequence ID" value="NZ_ATVD01000001.1"/>
</dbReference>
<accession>A0A091AW30</accession>
<sequence length="262" mass="28506">MTDTKLTLERRGHVLLMGFNRADKRNAFDVDTYRALASAYGELDRDPDLRVGVLFGHGEHFTAGLDLTQWAPVLAQGRLAELPEGGIEPFGLDEDRRCRKPVVVAAQGVSFTVAIELMLAADIRVAATDARFAQMEVLRGFFPCGGATVRLMQEIGWGNAQRYILTGEEFDGAEAFRLGLVQQLVAPGQQLDAAVQIAQRIAAAAPLGVQAALASSRLARRQGERAALDALMPALPAMLRTEDMQEAVRAFGERRQAVFTGR</sequence>
<organism evidence="2 3">
    <name type="scientific">Arenimonas oryziterrae DSM 21050 = YC6267</name>
    <dbReference type="NCBI Taxonomy" id="1121015"/>
    <lineage>
        <taxon>Bacteria</taxon>
        <taxon>Pseudomonadati</taxon>
        <taxon>Pseudomonadota</taxon>
        <taxon>Gammaproteobacteria</taxon>
        <taxon>Lysobacterales</taxon>
        <taxon>Lysobacteraceae</taxon>
        <taxon>Arenimonas</taxon>
    </lineage>
</organism>
<dbReference type="CDD" id="cd06558">
    <property type="entry name" value="crotonase-like"/>
    <property type="match status" value="1"/>
</dbReference>
<protein>
    <recommendedName>
        <fullName evidence="4">Enoyl-CoA hydratase</fullName>
    </recommendedName>
</protein>
<dbReference type="NCBIfam" id="NF005126">
    <property type="entry name" value="PRK06563.1"/>
    <property type="match status" value="1"/>
</dbReference>
<evidence type="ECO:0008006" key="4">
    <source>
        <dbReference type="Google" id="ProtNLM"/>
    </source>
</evidence>
<evidence type="ECO:0000313" key="2">
    <source>
        <dbReference type="EMBL" id="KFN43467.1"/>
    </source>
</evidence>
<reference evidence="2 3" key="1">
    <citation type="submission" date="2013-09" db="EMBL/GenBank/DDBJ databases">
        <title>Genome sequencing of Arenimonas oryziterrae.</title>
        <authorList>
            <person name="Chen F."/>
            <person name="Wang G."/>
        </authorList>
    </citation>
    <scope>NUCLEOTIDE SEQUENCE [LARGE SCALE GENOMIC DNA]</scope>
    <source>
        <strain evidence="2 3">YC6267</strain>
    </source>
</reference>
<dbReference type="Gene3D" id="3.90.226.10">
    <property type="entry name" value="2-enoyl-CoA Hydratase, Chain A, domain 1"/>
    <property type="match status" value="1"/>
</dbReference>
<evidence type="ECO:0000256" key="1">
    <source>
        <dbReference type="ARBA" id="ARBA00005254"/>
    </source>
</evidence>
<dbReference type="SUPFAM" id="SSF52096">
    <property type="entry name" value="ClpP/crotonase"/>
    <property type="match status" value="1"/>
</dbReference>
<dbReference type="STRING" id="1121015.GCA_000420545_00680"/>
<dbReference type="InterPro" id="IPR014748">
    <property type="entry name" value="Enoyl-CoA_hydra_C"/>
</dbReference>
<dbReference type="PANTHER" id="PTHR43802:SF1">
    <property type="entry name" value="IP11341P-RELATED"/>
    <property type="match status" value="1"/>
</dbReference>
<dbReference type="Gene3D" id="1.10.12.10">
    <property type="entry name" value="Lyase 2-enoyl-coa Hydratase, Chain A, domain 2"/>
    <property type="match status" value="1"/>
</dbReference>
<dbReference type="AlphaFoldDB" id="A0A091AW30"/>
<dbReference type="PANTHER" id="PTHR43802">
    <property type="entry name" value="ENOYL-COA HYDRATASE"/>
    <property type="match status" value="1"/>
</dbReference>
<dbReference type="OrthoDB" id="9807606at2"/>
<proteinExistence type="inferred from homology"/>
<comment type="caution">
    <text evidence="2">The sequence shown here is derived from an EMBL/GenBank/DDBJ whole genome shotgun (WGS) entry which is preliminary data.</text>
</comment>
<comment type="similarity">
    <text evidence="1">Belongs to the enoyl-CoA hydratase/isomerase family.</text>
</comment>
<dbReference type="InterPro" id="IPR001753">
    <property type="entry name" value="Enoyl-CoA_hydra/iso"/>
</dbReference>
<dbReference type="eggNOG" id="COG1024">
    <property type="taxonomic scope" value="Bacteria"/>
</dbReference>
<dbReference type="Pfam" id="PF00378">
    <property type="entry name" value="ECH_1"/>
    <property type="match status" value="1"/>
</dbReference>
<evidence type="ECO:0000313" key="3">
    <source>
        <dbReference type="Proteomes" id="UP000029385"/>
    </source>
</evidence>
<dbReference type="GO" id="GO:0003824">
    <property type="term" value="F:catalytic activity"/>
    <property type="evidence" value="ECO:0007669"/>
    <property type="project" value="UniProtKB-ARBA"/>
</dbReference>
<dbReference type="EMBL" id="AVCI01000005">
    <property type="protein sequence ID" value="KFN43467.1"/>
    <property type="molecule type" value="Genomic_DNA"/>
</dbReference>
<gene>
    <name evidence="2" type="ORF">N789_09335</name>
</gene>
<keyword evidence="3" id="KW-1185">Reference proteome</keyword>
<dbReference type="Proteomes" id="UP000029385">
    <property type="component" value="Unassembled WGS sequence"/>
</dbReference>